<evidence type="ECO:0000313" key="3">
    <source>
        <dbReference type="Proteomes" id="UP000738349"/>
    </source>
</evidence>
<feature type="compositionally biased region" description="Basic and acidic residues" evidence="1">
    <location>
        <begin position="156"/>
        <end position="169"/>
    </location>
</feature>
<evidence type="ECO:0000313" key="2">
    <source>
        <dbReference type="EMBL" id="KAH7140819.1"/>
    </source>
</evidence>
<sequence length="211" mass="24727">MPSRGRPSESRSNSTHHNSHSRSSSRSSSRSPSRRRHRHHHQHYQPQHEHSHHGLFKTSASLLAGIGLATVLAHKVWPKGILHGDEEEWMSRPMPKHHHHHHHHSSERRDHHRRRSSDADRMLDRARSTHPRGEIMYVEEEGPFRRSDARRMSLDPRALDRIEDERAHWEANSPRGRPAVLPYPETPYPDEKFYEPKRMRGPVPAPIPVSR</sequence>
<feature type="region of interest" description="Disordered" evidence="1">
    <location>
        <begin position="91"/>
        <end position="132"/>
    </location>
</feature>
<dbReference type="EMBL" id="JAGMUV010000011">
    <property type="protein sequence ID" value="KAH7140819.1"/>
    <property type="molecule type" value="Genomic_DNA"/>
</dbReference>
<proteinExistence type="predicted"/>
<comment type="caution">
    <text evidence="2">The sequence shown here is derived from an EMBL/GenBank/DDBJ whole genome shotgun (WGS) entry which is preliminary data.</text>
</comment>
<feature type="compositionally biased region" description="Low complexity" evidence="1">
    <location>
        <begin position="10"/>
        <end position="31"/>
    </location>
</feature>
<dbReference type="OrthoDB" id="5237337at2759"/>
<dbReference type="AlphaFoldDB" id="A0A9P9EPH1"/>
<dbReference type="Proteomes" id="UP000738349">
    <property type="component" value="Unassembled WGS sequence"/>
</dbReference>
<name>A0A9P9EPH1_9HYPO</name>
<organism evidence="2 3">
    <name type="scientific">Dactylonectria macrodidyma</name>
    <dbReference type="NCBI Taxonomy" id="307937"/>
    <lineage>
        <taxon>Eukaryota</taxon>
        <taxon>Fungi</taxon>
        <taxon>Dikarya</taxon>
        <taxon>Ascomycota</taxon>
        <taxon>Pezizomycotina</taxon>
        <taxon>Sordariomycetes</taxon>
        <taxon>Hypocreomycetidae</taxon>
        <taxon>Hypocreales</taxon>
        <taxon>Nectriaceae</taxon>
        <taxon>Dactylonectria</taxon>
    </lineage>
</organism>
<feature type="region of interest" description="Disordered" evidence="1">
    <location>
        <begin position="156"/>
        <end position="211"/>
    </location>
</feature>
<evidence type="ECO:0000256" key="1">
    <source>
        <dbReference type="SAM" id="MobiDB-lite"/>
    </source>
</evidence>
<feature type="compositionally biased region" description="Basic and acidic residues" evidence="1">
    <location>
        <begin position="116"/>
        <end position="132"/>
    </location>
</feature>
<feature type="compositionally biased region" description="Basic and acidic residues" evidence="1">
    <location>
        <begin position="189"/>
        <end position="198"/>
    </location>
</feature>
<feature type="region of interest" description="Disordered" evidence="1">
    <location>
        <begin position="1"/>
        <end position="53"/>
    </location>
</feature>
<feature type="compositionally biased region" description="Basic residues" evidence="1">
    <location>
        <begin position="32"/>
        <end position="43"/>
    </location>
</feature>
<protein>
    <submittedName>
        <fullName evidence="2">Uncharacterized protein</fullName>
    </submittedName>
</protein>
<reference evidence="2" key="1">
    <citation type="journal article" date="2021" name="Nat. Commun.">
        <title>Genetic determinants of endophytism in the Arabidopsis root mycobiome.</title>
        <authorList>
            <person name="Mesny F."/>
            <person name="Miyauchi S."/>
            <person name="Thiergart T."/>
            <person name="Pickel B."/>
            <person name="Atanasova L."/>
            <person name="Karlsson M."/>
            <person name="Huettel B."/>
            <person name="Barry K.W."/>
            <person name="Haridas S."/>
            <person name="Chen C."/>
            <person name="Bauer D."/>
            <person name="Andreopoulos W."/>
            <person name="Pangilinan J."/>
            <person name="LaButti K."/>
            <person name="Riley R."/>
            <person name="Lipzen A."/>
            <person name="Clum A."/>
            <person name="Drula E."/>
            <person name="Henrissat B."/>
            <person name="Kohler A."/>
            <person name="Grigoriev I.V."/>
            <person name="Martin F.M."/>
            <person name="Hacquard S."/>
        </authorList>
    </citation>
    <scope>NUCLEOTIDE SEQUENCE</scope>
    <source>
        <strain evidence="2">MPI-CAGE-AT-0147</strain>
    </source>
</reference>
<keyword evidence="3" id="KW-1185">Reference proteome</keyword>
<gene>
    <name evidence="2" type="ORF">EDB81DRAFT_885528</name>
</gene>
<accession>A0A9P9EPH1</accession>
<feature type="compositionally biased region" description="Basic residues" evidence="1">
    <location>
        <begin position="94"/>
        <end position="115"/>
    </location>
</feature>